<sequence>MGLSPHIATGNHQCDDDVLVSNKISDERQRDPMEREWVLALNPKMYFAISPRHSVVFSRISDRELRLQSDRTYTPGWHFKPAILDVNTKSVMTIAKQLPTRIVPAQQV</sequence>
<name>A0A4C1W8W2_EUMVA</name>
<evidence type="ECO:0000313" key="2">
    <source>
        <dbReference type="Proteomes" id="UP000299102"/>
    </source>
</evidence>
<dbReference type="EMBL" id="BGZK01000487">
    <property type="protein sequence ID" value="GBP46585.1"/>
    <property type="molecule type" value="Genomic_DNA"/>
</dbReference>
<proteinExistence type="predicted"/>
<gene>
    <name evidence="1" type="ORF">EVAR_95047_1</name>
</gene>
<comment type="caution">
    <text evidence="1">The sequence shown here is derived from an EMBL/GenBank/DDBJ whole genome shotgun (WGS) entry which is preliminary data.</text>
</comment>
<accession>A0A4C1W8W2</accession>
<keyword evidence="2" id="KW-1185">Reference proteome</keyword>
<organism evidence="1 2">
    <name type="scientific">Eumeta variegata</name>
    <name type="common">Bagworm moth</name>
    <name type="synonym">Eumeta japonica</name>
    <dbReference type="NCBI Taxonomy" id="151549"/>
    <lineage>
        <taxon>Eukaryota</taxon>
        <taxon>Metazoa</taxon>
        <taxon>Ecdysozoa</taxon>
        <taxon>Arthropoda</taxon>
        <taxon>Hexapoda</taxon>
        <taxon>Insecta</taxon>
        <taxon>Pterygota</taxon>
        <taxon>Neoptera</taxon>
        <taxon>Endopterygota</taxon>
        <taxon>Lepidoptera</taxon>
        <taxon>Glossata</taxon>
        <taxon>Ditrysia</taxon>
        <taxon>Tineoidea</taxon>
        <taxon>Psychidae</taxon>
        <taxon>Oiketicinae</taxon>
        <taxon>Eumeta</taxon>
    </lineage>
</organism>
<dbReference type="Proteomes" id="UP000299102">
    <property type="component" value="Unassembled WGS sequence"/>
</dbReference>
<protein>
    <submittedName>
        <fullName evidence="1">Uncharacterized protein</fullName>
    </submittedName>
</protein>
<evidence type="ECO:0000313" key="1">
    <source>
        <dbReference type="EMBL" id="GBP46585.1"/>
    </source>
</evidence>
<reference evidence="1 2" key="1">
    <citation type="journal article" date="2019" name="Commun. Biol.">
        <title>The bagworm genome reveals a unique fibroin gene that provides high tensile strength.</title>
        <authorList>
            <person name="Kono N."/>
            <person name="Nakamura H."/>
            <person name="Ohtoshi R."/>
            <person name="Tomita M."/>
            <person name="Numata K."/>
            <person name="Arakawa K."/>
        </authorList>
    </citation>
    <scope>NUCLEOTIDE SEQUENCE [LARGE SCALE GENOMIC DNA]</scope>
</reference>
<dbReference type="AlphaFoldDB" id="A0A4C1W8W2"/>